<reference evidence="1" key="1">
    <citation type="journal article" date="2022" name="bioRxiv">
        <title>Sequencing and chromosome-scale assembly of the giantPleurodeles waltlgenome.</title>
        <authorList>
            <person name="Brown T."/>
            <person name="Elewa A."/>
            <person name="Iarovenko S."/>
            <person name="Subramanian E."/>
            <person name="Araus A.J."/>
            <person name="Petzold A."/>
            <person name="Susuki M."/>
            <person name="Suzuki K.-i.T."/>
            <person name="Hayashi T."/>
            <person name="Toyoda A."/>
            <person name="Oliveira C."/>
            <person name="Osipova E."/>
            <person name="Leigh N.D."/>
            <person name="Simon A."/>
            <person name="Yun M.H."/>
        </authorList>
    </citation>
    <scope>NUCLEOTIDE SEQUENCE</scope>
    <source>
        <strain evidence="1">20211129_DDA</strain>
        <tissue evidence="1">Liver</tissue>
    </source>
</reference>
<dbReference type="Proteomes" id="UP001066276">
    <property type="component" value="Chromosome 1_2"/>
</dbReference>
<dbReference type="AlphaFoldDB" id="A0AAV7W877"/>
<comment type="caution">
    <text evidence="1">The sequence shown here is derived from an EMBL/GenBank/DDBJ whole genome shotgun (WGS) entry which is preliminary data.</text>
</comment>
<dbReference type="EMBL" id="JANPWB010000002">
    <property type="protein sequence ID" value="KAJ1208771.1"/>
    <property type="molecule type" value="Genomic_DNA"/>
</dbReference>
<proteinExistence type="predicted"/>
<sequence>MCSAPFASWHRGLPTDVACTPGTAQQWYSAQCKGKHFIRDLLQNPTVSCVAAQGQLFHTCVAWAYVPLTFVYSWSVVMVEPRLVWWLGGAGGGSCCLMGSWELPGACVVIWRCHAGCVVVVWCFLACRSVLSRLCTLCCACMKSLQGLVGTRRWAVFGGMVGL</sequence>
<name>A0AAV7W877_PLEWA</name>
<gene>
    <name evidence="1" type="ORF">NDU88_004154</name>
</gene>
<evidence type="ECO:0000313" key="2">
    <source>
        <dbReference type="Proteomes" id="UP001066276"/>
    </source>
</evidence>
<accession>A0AAV7W877</accession>
<evidence type="ECO:0000313" key="1">
    <source>
        <dbReference type="EMBL" id="KAJ1208771.1"/>
    </source>
</evidence>
<protein>
    <submittedName>
        <fullName evidence="1">Uncharacterized protein</fullName>
    </submittedName>
</protein>
<keyword evidence="2" id="KW-1185">Reference proteome</keyword>
<organism evidence="1 2">
    <name type="scientific">Pleurodeles waltl</name>
    <name type="common">Iberian ribbed newt</name>
    <dbReference type="NCBI Taxonomy" id="8319"/>
    <lineage>
        <taxon>Eukaryota</taxon>
        <taxon>Metazoa</taxon>
        <taxon>Chordata</taxon>
        <taxon>Craniata</taxon>
        <taxon>Vertebrata</taxon>
        <taxon>Euteleostomi</taxon>
        <taxon>Amphibia</taxon>
        <taxon>Batrachia</taxon>
        <taxon>Caudata</taxon>
        <taxon>Salamandroidea</taxon>
        <taxon>Salamandridae</taxon>
        <taxon>Pleurodelinae</taxon>
        <taxon>Pleurodeles</taxon>
    </lineage>
</organism>